<organism evidence="1">
    <name type="scientific">uncultured Lactobacillus sp</name>
    <dbReference type="NCBI Taxonomy" id="153152"/>
    <lineage>
        <taxon>Bacteria</taxon>
        <taxon>Bacillati</taxon>
        <taxon>Bacillota</taxon>
        <taxon>Bacilli</taxon>
        <taxon>Lactobacillales</taxon>
        <taxon>Lactobacillaceae</taxon>
        <taxon>Lactobacillus</taxon>
        <taxon>environmental samples</taxon>
    </lineage>
</organism>
<name>A0A060CL31_9LACO</name>
<dbReference type="AlphaFoldDB" id="A0A060CL31"/>
<accession>A0A060CL31</accession>
<dbReference type="EMBL" id="KF128589">
    <property type="protein sequence ID" value="AIA95954.1"/>
    <property type="molecule type" value="Genomic_DNA"/>
</dbReference>
<sequence>MKIIIYTLGLLPYRRGGLVRYSTDLARELAKTNDVTVLFPGKMSLNKYTKKLSYKKRKTKESFKLYEIINPLPVSLNFGVRNDKFFCRSRNEVPIEDFLS</sequence>
<protein>
    <submittedName>
        <fullName evidence="1">CAZy families GT4 protein</fullName>
    </submittedName>
</protein>
<reference evidence="1" key="1">
    <citation type="journal article" date="2013" name="Environ. Microbiol.">
        <title>Seasonally variable intestinal metagenomes of the red palm weevil (Rhynchophorus ferrugineus).</title>
        <authorList>
            <person name="Jia S."/>
            <person name="Zhang X."/>
            <person name="Zhang G."/>
            <person name="Yin A."/>
            <person name="Zhang S."/>
            <person name="Li F."/>
            <person name="Wang L."/>
            <person name="Zhao D."/>
            <person name="Yun Q."/>
            <person name="Tala"/>
            <person name="Wang J."/>
            <person name="Sun G."/>
            <person name="Baabdullah M."/>
            <person name="Yu X."/>
            <person name="Hu S."/>
            <person name="Al-Mssallem I.S."/>
            <person name="Yu J."/>
        </authorList>
    </citation>
    <scope>NUCLEOTIDE SEQUENCE</scope>
</reference>
<proteinExistence type="predicted"/>
<evidence type="ECO:0000313" key="1">
    <source>
        <dbReference type="EMBL" id="AIA95954.1"/>
    </source>
</evidence>